<proteinExistence type="predicted"/>
<evidence type="ECO:0000313" key="2">
    <source>
        <dbReference type="EMBL" id="GAH49003.1"/>
    </source>
</evidence>
<evidence type="ECO:0000259" key="1">
    <source>
        <dbReference type="Pfam" id="PF18454"/>
    </source>
</evidence>
<dbReference type="InterPro" id="IPR041352">
    <property type="entry name" value="Mtd_N"/>
</dbReference>
<dbReference type="EMBL" id="BARU01024395">
    <property type="protein sequence ID" value="GAH49003.1"/>
    <property type="molecule type" value="Genomic_DNA"/>
</dbReference>
<dbReference type="SUPFAM" id="SSF69349">
    <property type="entry name" value="Phage fibre proteins"/>
    <property type="match status" value="1"/>
</dbReference>
<sequence length="83" mass="8736">MSNIVKLNRGPVATLPTLDAGEVAFTTDTHKIYVGDGATNYLLAMASDLHDQNTDTLLSIATVLGSDHTYVGITDSKLVGESV</sequence>
<name>X1HUR2_9ZZZZ</name>
<gene>
    <name evidence="2" type="ORF">S03H2_39450</name>
</gene>
<protein>
    <recommendedName>
        <fullName evidence="1">Major tropism determinant N-terminal domain-containing protein</fullName>
    </recommendedName>
</protein>
<organism evidence="2">
    <name type="scientific">marine sediment metagenome</name>
    <dbReference type="NCBI Taxonomy" id="412755"/>
    <lineage>
        <taxon>unclassified sequences</taxon>
        <taxon>metagenomes</taxon>
        <taxon>ecological metagenomes</taxon>
    </lineage>
</organism>
<dbReference type="AlphaFoldDB" id="X1HUR2"/>
<accession>X1HUR2</accession>
<feature type="non-terminal residue" evidence="2">
    <location>
        <position position="83"/>
    </location>
</feature>
<comment type="caution">
    <text evidence="2">The sequence shown here is derived from an EMBL/GenBank/DDBJ whole genome shotgun (WGS) entry which is preliminary data.</text>
</comment>
<feature type="domain" description="Major tropism determinant N-terminal" evidence="1">
    <location>
        <begin position="5"/>
        <end position="39"/>
    </location>
</feature>
<reference evidence="2" key="1">
    <citation type="journal article" date="2014" name="Front. Microbiol.">
        <title>High frequency of phylogenetically diverse reductive dehalogenase-homologous genes in deep subseafloor sedimentary metagenomes.</title>
        <authorList>
            <person name="Kawai M."/>
            <person name="Futagami T."/>
            <person name="Toyoda A."/>
            <person name="Takaki Y."/>
            <person name="Nishi S."/>
            <person name="Hori S."/>
            <person name="Arai W."/>
            <person name="Tsubouchi T."/>
            <person name="Morono Y."/>
            <person name="Uchiyama I."/>
            <person name="Ito T."/>
            <person name="Fujiyama A."/>
            <person name="Inagaki F."/>
            <person name="Takami H."/>
        </authorList>
    </citation>
    <scope>NUCLEOTIDE SEQUENCE</scope>
    <source>
        <strain evidence="2">Expedition CK06-06</strain>
    </source>
</reference>
<dbReference type="Pfam" id="PF18454">
    <property type="entry name" value="Mtd_N"/>
    <property type="match status" value="1"/>
</dbReference>